<keyword evidence="2" id="KW-1185">Reference proteome</keyword>
<sequence length="178" mass="20539">MNRKIGILRGINVGGKRKILMADLKSLCEELGLKNVTTYIQSGNLIFNSDKPNSELENKLEKAITEKFGFDVPVIVRTEKELESSISKNPFIAKDVDIYQLHLTFLKEKPNEEDIERILTFNYEPDKFKIAEKDIFIFCAGKYHESKLTNNFFEKQLEVGATTRNWKTVMKLSELSKN</sequence>
<evidence type="ECO:0000313" key="1">
    <source>
        <dbReference type="EMBL" id="MFD1167300.1"/>
    </source>
</evidence>
<dbReference type="InterPro" id="IPR012545">
    <property type="entry name" value="DUF1697"/>
</dbReference>
<dbReference type="Gene3D" id="3.30.70.1280">
    <property type="entry name" value="SP0830-like domains"/>
    <property type="match status" value="1"/>
</dbReference>
<protein>
    <submittedName>
        <fullName evidence="1">DUF1697 domain-containing protein</fullName>
    </submittedName>
</protein>
<reference evidence="2" key="1">
    <citation type="journal article" date="2019" name="Int. J. Syst. Evol. Microbiol.">
        <title>The Global Catalogue of Microorganisms (GCM) 10K type strain sequencing project: providing services to taxonomists for standard genome sequencing and annotation.</title>
        <authorList>
            <consortium name="The Broad Institute Genomics Platform"/>
            <consortium name="The Broad Institute Genome Sequencing Center for Infectious Disease"/>
            <person name="Wu L."/>
            <person name="Ma J."/>
        </authorList>
    </citation>
    <scope>NUCLEOTIDE SEQUENCE [LARGE SCALE GENOMIC DNA]</scope>
    <source>
        <strain evidence="2">CCUG 52468</strain>
    </source>
</reference>
<dbReference type="PANTHER" id="PTHR36439">
    <property type="entry name" value="BLL4334 PROTEIN"/>
    <property type="match status" value="1"/>
</dbReference>
<dbReference type="Proteomes" id="UP001597205">
    <property type="component" value="Unassembled WGS sequence"/>
</dbReference>
<gene>
    <name evidence="1" type="ORF">ACFQ2C_17005</name>
</gene>
<dbReference type="SUPFAM" id="SSF160379">
    <property type="entry name" value="SP0830-like"/>
    <property type="match status" value="1"/>
</dbReference>
<dbReference type="PANTHER" id="PTHR36439:SF1">
    <property type="entry name" value="DUF1697 DOMAIN-CONTAINING PROTEIN"/>
    <property type="match status" value="1"/>
</dbReference>
<accession>A0ABW3RPZ3</accession>
<dbReference type="PIRSF" id="PIRSF008502">
    <property type="entry name" value="UCP008502"/>
    <property type="match status" value="1"/>
</dbReference>
<dbReference type="Pfam" id="PF08002">
    <property type="entry name" value="DUF1697"/>
    <property type="match status" value="1"/>
</dbReference>
<evidence type="ECO:0000313" key="2">
    <source>
        <dbReference type="Proteomes" id="UP001597205"/>
    </source>
</evidence>
<organism evidence="1 2">
    <name type="scientific">Sphingobacterium daejeonense</name>
    <dbReference type="NCBI Taxonomy" id="371142"/>
    <lineage>
        <taxon>Bacteria</taxon>
        <taxon>Pseudomonadati</taxon>
        <taxon>Bacteroidota</taxon>
        <taxon>Sphingobacteriia</taxon>
        <taxon>Sphingobacteriales</taxon>
        <taxon>Sphingobacteriaceae</taxon>
        <taxon>Sphingobacterium</taxon>
    </lineage>
</organism>
<dbReference type="RefSeq" id="WP_380898556.1">
    <property type="nucleotide sequence ID" value="NZ_JBHTKY010000035.1"/>
</dbReference>
<comment type="caution">
    <text evidence="1">The sequence shown here is derived from an EMBL/GenBank/DDBJ whole genome shotgun (WGS) entry which is preliminary data.</text>
</comment>
<proteinExistence type="predicted"/>
<dbReference type="EMBL" id="JBHTKY010000035">
    <property type="protein sequence ID" value="MFD1167300.1"/>
    <property type="molecule type" value="Genomic_DNA"/>
</dbReference>
<name>A0ABW3RPZ3_9SPHI</name>